<protein>
    <submittedName>
        <fullName evidence="2">Uncharacterized protein</fullName>
    </submittedName>
</protein>
<keyword evidence="3" id="KW-1185">Reference proteome</keyword>
<dbReference type="Proteomes" id="UP000007264">
    <property type="component" value="Unassembled WGS sequence"/>
</dbReference>
<comment type="caution">
    <text evidence="2">The sequence shown here is derived from an EMBL/GenBank/DDBJ whole genome shotgun (WGS) entry which is preliminary data.</text>
</comment>
<keyword evidence="1" id="KW-0812">Transmembrane</keyword>
<dbReference type="RefSeq" id="XP_005643740.1">
    <property type="nucleotide sequence ID" value="XM_005643683.1"/>
</dbReference>
<keyword evidence="1" id="KW-0472">Membrane</keyword>
<evidence type="ECO:0000313" key="3">
    <source>
        <dbReference type="Proteomes" id="UP000007264"/>
    </source>
</evidence>
<dbReference type="PANTHER" id="PTHR34370:SF2">
    <property type="entry name" value="GAG-POL POLYPROTEIN_RETROTRANSPOSON"/>
    <property type="match status" value="1"/>
</dbReference>
<proteinExistence type="predicted"/>
<gene>
    <name evidence="2" type="ORF">COCSUDRAFT_59680</name>
</gene>
<feature type="transmembrane region" description="Helical" evidence="1">
    <location>
        <begin position="117"/>
        <end position="139"/>
    </location>
</feature>
<keyword evidence="1" id="KW-1133">Transmembrane helix</keyword>
<evidence type="ECO:0000313" key="2">
    <source>
        <dbReference type="EMBL" id="EIE19196.1"/>
    </source>
</evidence>
<name>I0YLC7_COCSC</name>
<reference evidence="2 3" key="1">
    <citation type="journal article" date="2012" name="Genome Biol.">
        <title>The genome of the polar eukaryotic microalga coccomyxa subellipsoidea reveals traits of cold adaptation.</title>
        <authorList>
            <person name="Blanc G."/>
            <person name="Agarkova I."/>
            <person name="Grimwood J."/>
            <person name="Kuo A."/>
            <person name="Brueggeman A."/>
            <person name="Dunigan D."/>
            <person name="Gurnon J."/>
            <person name="Ladunga I."/>
            <person name="Lindquist E."/>
            <person name="Lucas S."/>
            <person name="Pangilinan J."/>
            <person name="Proschold T."/>
            <person name="Salamov A."/>
            <person name="Schmutz J."/>
            <person name="Weeks D."/>
            <person name="Yamada T."/>
            <person name="Claverie J.M."/>
            <person name="Grigoriev I."/>
            <person name="Van Etten J."/>
            <person name="Lomsadze A."/>
            <person name="Borodovsky M."/>
        </authorList>
    </citation>
    <scope>NUCLEOTIDE SEQUENCE [LARGE SCALE GENOMIC DNA]</scope>
    <source>
        <strain evidence="2 3">C-169</strain>
    </source>
</reference>
<evidence type="ECO:0000256" key="1">
    <source>
        <dbReference type="SAM" id="Phobius"/>
    </source>
</evidence>
<dbReference type="EMBL" id="AGSI01000020">
    <property type="protein sequence ID" value="EIE19196.1"/>
    <property type="molecule type" value="Genomic_DNA"/>
</dbReference>
<accession>I0YLC7</accession>
<dbReference type="KEGG" id="csl:COCSUDRAFT_59680"/>
<dbReference type="PANTHER" id="PTHR34370">
    <property type="entry name" value="OS04G0600100 PROTEIN"/>
    <property type="match status" value="1"/>
</dbReference>
<feature type="transmembrane region" description="Helical" evidence="1">
    <location>
        <begin position="25"/>
        <end position="50"/>
    </location>
</feature>
<dbReference type="AlphaFoldDB" id="I0YLC7"/>
<dbReference type="OrthoDB" id="2020192at2759"/>
<organism evidence="2 3">
    <name type="scientific">Coccomyxa subellipsoidea (strain C-169)</name>
    <name type="common">Green microalga</name>
    <dbReference type="NCBI Taxonomy" id="574566"/>
    <lineage>
        <taxon>Eukaryota</taxon>
        <taxon>Viridiplantae</taxon>
        <taxon>Chlorophyta</taxon>
        <taxon>core chlorophytes</taxon>
        <taxon>Trebouxiophyceae</taxon>
        <taxon>Trebouxiophyceae incertae sedis</taxon>
        <taxon>Coccomyxaceae</taxon>
        <taxon>Coccomyxa</taxon>
        <taxon>Coccomyxa subellipsoidea</taxon>
    </lineage>
</organism>
<sequence length="141" mass="14838">MALSGALSGVASKEASQSLTQRLKVYGLAGVVAYGLLNTVYYTAMFTYMWTVGFKVPRGLGYAEAARKLVEVLGITWAGSQLTKAARAAGALLLAPVVDKGLGAFQRALHLKSRRTAFLYIVALCLGLTAALFGTVVVVHA</sequence>
<dbReference type="GeneID" id="17037126"/>
<dbReference type="eggNOG" id="ENOG502RZ4B">
    <property type="taxonomic scope" value="Eukaryota"/>
</dbReference>